<evidence type="ECO:0000313" key="8">
    <source>
        <dbReference type="EMBL" id="GGB81207.1"/>
    </source>
</evidence>
<dbReference type="InterPro" id="IPR011009">
    <property type="entry name" value="Kinase-like_dom_sf"/>
</dbReference>
<dbReference type="CDD" id="cd14014">
    <property type="entry name" value="STKc_PknB_like"/>
    <property type="match status" value="1"/>
</dbReference>
<evidence type="ECO:0000313" key="9">
    <source>
        <dbReference type="Proteomes" id="UP000628079"/>
    </source>
</evidence>
<keyword evidence="1" id="KW-0808">Transferase</keyword>
<feature type="transmembrane region" description="Helical" evidence="6">
    <location>
        <begin position="398"/>
        <end position="426"/>
    </location>
</feature>
<feature type="transmembrane region" description="Helical" evidence="6">
    <location>
        <begin position="478"/>
        <end position="498"/>
    </location>
</feature>
<organism evidence="8 9">
    <name type="scientific">Knoellia flava</name>
    <dbReference type="NCBI Taxonomy" id="913969"/>
    <lineage>
        <taxon>Bacteria</taxon>
        <taxon>Bacillati</taxon>
        <taxon>Actinomycetota</taxon>
        <taxon>Actinomycetes</taxon>
        <taxon>Micrococcales</taxon>
        <taxon>Intrasporangiaceae</taxon>
        <taxon>Knoellia</taxon>
    </lineage>
</organism>
<evidence type="ECO:0000259" key="7">
    <source>
        <dbReference type="PROSITE" id="PS50011"/>
    </source>
</evidence>
<keyword evidence="6" id="KW-0812">Transmembrane</keyword>
<evidence type="ECO:0000256" key="6">
    <source>
        <dbReference type="SAM" id="Phobius"/>
    </source>
</evidence>
<evidence type="ECO:0000256" key="3">
    <source>
        <dbReference type="ARBA" id="ARBA00022777"/>
    </source>
</evidence>
<dbReference type="PROSITE" id="PS50011">
    <property type="entry name" value="PROTEIN_KINASE_DOM"/>
    <property type="match status" value="1"/>
</dbReference>
<dbReference type="Gene3D" id="1.10.510.10">
    <property type="entry name" value="Transferase(Phosphotransferase) domain 1"/>
    <property type="match status" value="1"/>
</dbReference>
<dbReference type="PANTHER" id="PTHR43289:SF34">
    <property type="entry name" value="SERINE_THREONINE-PROTEIN KINASE YBDM-RELATED"/>
    <property type="match status" value="1"/>
</dbReference>
<dbReference type="Gene3D" id="3.30.200.20">
    <property type="entry name" value="Phosphorylase Kinase, domain 1"/>
    <property type="match status" value="1"/>
</dbReference>
<dbReference type="SMART" id="SM00220">
    <property type="entry name" value="S_TKc"/>
    <property type="match status" value="1"/>
</dbReference>
<dbReference type="PROSITE" id="PS00107">
    <property type="entry name" value="PROTEIN_KINASE_ATP"/>
    <property type="match status" value="1"/>
</dbReference>
<keyword evidence="6" id="KW-1133">Transmembrane helix</keyword>
<protein>
    <recommendedName>
        <fullName evidence="7">Protein kinase domain-containing protein</fullName>
    </recommendedName>
</protein>
<feature type="transmembrane region" description="Helical" evidence="6">
    <location>
        <begin position="544"/>
        <end position="566"/>
    </location>
</feature>
<sequence>MSVMTAEILDEPEGRDALPEHSLLGSYRLVQRLGEGGMGVVHLALDRQGKAVAIKVLRPHVAHDPAARARLSREVDTLSRIRSPRVAPVIDADIDGERPFIVTRYVPGPPLDEVVGSSGPMGADDLHRLGRGLAEALDVIHESDVVHRDLKPGNVLMVDGDPVVIDFGIAHVTDDIRLTMTGLVMGTPGYLSPEVVEGQPVSPATDWWGWAATLAYAASGHPPFGRGPMDVVLNRVTTGDPDLRGVDERISPLLYAALSPDPQDRPDQRDVVAALERYAHGGLVTDVIQVRPPVPPPAATQSFSVPRTAVMPLSRAVTAAPIAGLAPVTPIRPAPMPAQTLLPARQDPADLVFGPRHDQLGPGPGGDGTAYGQDGNAPWAGEQRLDPRIGRASRSGTVGALLAVLVAAAATAPVVAAAGLLLWLVLARTTDRSVTSLIMRRHDRGVRRSDVPVAVLAGPWHLLVGLLASLFGAVMPALIAVSGVFCAALVVVAVQGTGSPEPNALVPLAVGGLLAGLMAWWGPGGASVRRGTRSIVRGLTPGPSASRVVVLLLLVTAAAVAAAGVVTGEPSWWPTGTAWADRLTLP</sequence>
<keyword evidence="2 5" id="KW-0547">Nucleotide-binding</keyword>
<dbReference type="Proteomes" id="UP000628079">
    <property type="component" value="Unassembled WGS sequence"/>
</dbReference>
<dbReference type="EMBL" id="BMEA01000002">
    <property type="protein sequence ID" value="GGB81207.1"/>
    <property type="molecule type" value="Genomic_DNA"/>
</dbReference>
<dbReference type="InterPro" id="IPR008271">
    <property type="entry name" value="Ser/Thr_kinase_AS"/>
</dbReference>
<dbReference type="InterPro" id="IPR000719">
    <property type="entry name" value="Prot_kinase_dom"/>
</dbReference>
<reference evidence="8" key="1">
    <citation type="journal article" date="2014" name="Int. J. Syst. Evol. Microbiol.">
        <title>Complete genome sequence of Corynebacterium casei LMG S-19264T (=DSM 44701T), isolated from a smear-ripened cheese.</title>
        <authorList>
            <consortium name="US DOE Joint Genome Institute (JGI-PGF)"/>
            <person name="Walter F."/>
            <person name="Albersmeier A."/>
            <person name="Kalinowski J."/>
            <person name="Ruckert C."/>
        </authorList>
    </citation>
    <scope>NUCLEOTIDE SEQUENCE</scope>
    <source>
        <strain evidence="8">CGMCC 1.10749</strain>
    </source>
</reference>
<dbReference type="Pfam" id="PF00069">
    <property type="entry name" value="Pkinase"/>
    <property type="match status" value="1"/>
</dbReference>
<feature type="transmembrane region" description="Helical" evidence="6">
    <location>
        <begin position="504"/>
        <end position="523"/>
    </location>
</feature>
<dbReference type="SUPFAM" id="SSF56112">
    <property type="entry name" value="Protein kinase-like (PK-like)"/>
    <property type="match status" value="1"/>
</dbReference>
<feature type="domain" description="Protein kinase" evidence="7">
    <location>
        <begin position="27"/>
        <end position="283"/>
    </location>
</feature>
<keyword evidence="4 5" id="KW-0067">ATP-binding</keyword>
<keyword evidence="3" id="KW-0418">Kinase</keyword>
<dbReference type="GO" id="GO:0004674">
    <property type="term" value="F:protein serine/threonine kinase activity"/>
    <property type="evidence" value="ECO:0007669"/>
    <property type="project" value="TreeGrafter"/>
</dbReference>
<evidence type="ECO:0000256" key="2">
    <source>
        <dbReference type="ARBA" id="ARBA00022741"/>
    </source>
</evidence>
<comment type="caution">
    <text evidence="8">The sequence shown here is derived from an EMBL/GenBank/DDBJ whole genome shotgun (WGS) entry which is preliminary data.</text>
</comment>
<dbReference type="PROSITE" id="PS00108">
    <property type="entry name" value="PROTEIN_KINASE_ST"/>
    <property type="match status" value="1"/>
</dbReference>
<evidence type="ECO:0000256" key="1">
    <source>
        <dbReference type="ARBA" id="ARBA00022679"/>
    </source>
</evidence>
<accession>A0A8H9KQV5</accession>
<dbReference type="AlphaFoldDB" id="A0A8H9KQV5"/>
<dbReference type="GO" id="GO:0005524">
    <property type="term" value="F:ATP binding"/>
    <property type="evidence" value="ECO:0007669"/>
    <property type="project" value="UniProtKB-UniRule"/>
</dbReference>
<feature type="binding site" evidence="5">
    <location>
        <position position="55"/>
    </location>
    <ligand>
        <name>ATP</name>
        <dbReference type="ChEBI" id="CHEBI:30616"/>
    </ligand>
</feature>
<dbReference type="InterPro" id="IPR017441">
    <property type="entry name" value="Protein_kinase_ATP_BS"/>
</dbReference>
<evidence type="ECO:0000256" key="4">
    <source>
        <dbReference type="ARBA" id="ARBA00022840"/>
    </source>
</evidence>
<dbReference type="PANTHER" id="PTHR43289">
    <property type="entry name" value="MITOGEN-ACTIVATED PROTEIN KINASE KINASE KINASE 20-RELATED"/>
    <property type="match status" value="1"/>
</dbReference>
<proteinExistence type="predicted"/>
<gene>
    <name evidence="8" type="ORF">GCM10011314_21040</name>
</gene>
<name>A0A8H9KQV5_9MICO</name>
<evidence type="ECO:0000256" key="5">
    <source>
        <dbReference type="PROSITE-ProRule" id="PRU10141"/>
    </source>
</evidence>
<reference evidence="8" key="2">
    <citation type="submission" date="2020-09" db="EMBL/GenBank/DDBJ databases">
        <authorList>
            <person name="Sun Q."/>
            <person name="Zhou Y."/>
        </authorList>
    </citation>
    <scope>NUCLEOTIDE SEQUENCE</scope>
    <source>
        <strain evidence="8">CGMCC 1.10749</strain>
    </source>
</reference>
<keyword evidence="6" id="KW-0472">Membrane</keyword>